<dbReference type="EMBL" id="NWSL01000036">
    <property type="protein sequence ID" value="PDS47841.1"/>
    <property type="molecule type" value="Genomic_DNA"/>
</dbReference>
<dbReference type="RefSeq" id="WP_037084781.1">
    <property type="nucleotide sequence ID" value="NZ_NWSK01000031.1"/>
</dbReference>
<accession>A0ABX4IY48</accession>
<proteinExistence type="predicted"/>
<organism evidence="1 2">
    <name type="scientific">Rhizobium anhuiense</name>
    <dbReference type="NCBI Taxonomy" id="1184720"/>
    <lineage>
        <taxon>Bacteria</taxon>
        <taxon>Pseudomonadati</taxon>
        <taxon>Pseudomonadota</taxon>
        <taxon>Alphaproteobacteria</taxon>
        <taxon>Hyphomicrobiales</taxon>
        <taxon>Rhizobiaceae</taxon>
        <taxon>Rhizobium/Agrobacterium group</taxon>
        <taxon>Rhizobium</taxon>
    </lineage>
</organism>
<dbReference type="Pfam" id="PF05621">
    <property type="entry name" value="TniB"/>
    <property type="match status" value="1"/>
</dbReference>
<dbReference type="InterPro" id="IPR027417">
    <property type="entry name" value="P-loop_NTPase"/>
</dbReference>
<dbReference type="Proteomes" id="UP000219972">
    <property type="component" value="Unassembled WGS sequence"/>
</dbReference>
<dbReference type="SUPFAM" id="SSF52540">
    <property type="entry name" value="P-loop containing nucleoside triphosphate hydrolases"/>
    <property type="match status" value="1"/>
</dbReference>
<dbReference type="Gene3D" id="3.40.50.300">
    <property type="entry name" value="P-loop containing nucleotide triphosphate hydrolases"/>
    <property type="match status" value="1"/>
</dbReference>
<comment type="caution">
    <text evidence="1">The sequence shown here is derived from an EMBL/GenBank/DDBJ whole genome shotgun (WGS) entry which is preliminary data.</text>
</comment>
<evidence type="ECO:0000313" key="1">
    <source>
        <dbReference type="EMBL" id="PDS47841.1"/>
    </source>
</evidence>
<keyword evidence="2" id="KW-1185">Reference proteome</keyword>
<dbReference type="InterPro" id="IPR008868">
    <property type="entry name" value="TniB"/>
</dbReference>
<protein>
    <recommendedName>
        <fullName evidence="3">ATP-binding protein</fullName>
    </recommendedName>
</protein>
<gene>
    <name evidence="1" type="ORF">CO662_32805</name>
</gene>
<reference evidence="1 2" key="1">
    <citation type="submission" date="2017-09" db="EMBL/GenBank/DDBJ databases">
        <title>Comparative genomics of rhizobia isolated from Phaseolus vulgaris in China.</title>
        <authorList>
            <person name="Tong W."/>
        </authorList>
    </citation>
    <scope>NUCLEOTIDE SEQUENCE [LARGE SCALE GENOMIC DNA]</scope>
    <source>
        <strain evidence="1 2">Y27</strain>
    </source>
</reference>
<evidence type="ECO:0000313" key="2">
    <source>
        <dbReference type="Proteomes" id="UP000219972"/>
    </source>
</evidence>
<sequence>MTFKNYDASFSEAARALFDTLSPEQQERARRMGGMQAAYIGTKRDLELDREFDRVTENAAAALFGKSGKARALFVLGESGSGKTTSVEKHIAKRRQFLPRTTADGVSVRPLVPMLAPKPLTLKGLALAGLGALNYEVHNTRISGFDLFKEWKNQLREQQALFLAIDELQHVLRGDTVKELQTVADVLKDLLQIPGWPLHMFLSGVPALAGFLHQDGESERQLKERSHIIEFRRMSFPEDIPVTTKIVEKIIRVEACLEPRDVLHEEFVHRILHSSHFAFGSSIELTRIACDNAMRLEQDYVGPANFIAAYALKSGCRPSQNIFAVKEGWLDILPINSLQELLDSVRRPARSTKGR</sequence>
<name>A0ABX4IY48_9HYPH</name>
<evidence type="ECO:0008006" key="3">
    <source>
        <dbReference type="Google" id="ProtNLM"/>
    </source>
</evidence>